<dbReference type="InterPro" id="IPR006976">
    <property type="entry name" value="VanZ-like"/>
</dbReference>
<proteinExistence type="predicted"/>
<feature type="domain" description="VanZ-like" evidence="1">
    <location>
        <begin position="39"/>
        <end position="115"/>
    </location>
</feature>
<gene>
    <name evidence="2" type="ORF">UFOPK3522_01492</name>
</gene>
<name>A0A6J5ZW23_9ZZZZ</name>
<dbReference type="NCBIfam" id="NF037970">
    <property type="entry name" value="vanZ_1"/>
    <property type="match status" value="1"/>
</dbReference>
<reference evidence="2" key="1">
    <citation type="submission" date="2020-05" db="EMBL/GenBank/DDBJ databases">
        <authorList>
            <person name="Chiriac C."/>
            <person name="Salcher M."/>
            <person name="Ghai R."/>
            <person name="Kavagutti S V."/>
        </authorList>
    </citation>
    <scope>NUCLEOTIDE SEQUENCE</scope>
</reference>
<dbReference type="EMBL" id="CAESAO010000172">
    <property type="protein sequence ID" value="CAB4346844.1"/>
    <property type="molecule type" value="Genomic_DNA"/>
</dbReference>
<evidence type="ECO:0000259" key="1">
    <source>
        <dbReference type="Pfam" id="PF04892"/>
    </source>
</evidence>
<evidence type="ECO:0000313" key="2">
    <source>
        <dbReference type="EMBL" id="CAB4346844.1"/>
    </source>
</evidence>
<accession>A0A6J5ZW23</accession>
<dbReference type="AlphaFoldDB" id="A0A6J5ZW23"/>
<organism evidence="2">
    <name type="scientific">freshwater metagenome</name>
    <dbReference type="NCBI Taxonomy" id="449393"/>
    <lineage>
        <taxon>unclassified sequences</taxon>
        <taxon>metagenomes</taxon>
        <taxon>ecological metagenomes</taxon>
    </lineage>
</organism>
<protein>
    <submittedName>
        <fullName evidence="2">Unannotated protein</fullName>
    </submittedName>
</protein>
<dbReference type="Pfam" id="PF04892">
    <property type="entry name" value="VanZ"/>
    <property type="match status" value="1"/>
</dbReference>
<sequence length="120" mass="13420">MTAAKAKNWISRFAPPLALMGVIYFLSAQSDLNSGLGTIDLIGRKLIHATEYGLLFGLWWRAFDWRWPLAAALIAVGWAISDEFHQLSVQGRHGSPIDVLIDSSGVLIAYLLIRWRRQAV</sequence>